<feature type="domain" description="Rap1a immunity protein" evidence="1">
    <location>
        <begin position="43"/>
        <end position="130"/>
    </location>
</feature>
<gene>
    <name evidence="2" type="ORF">I7V27_07855</name>
</gene>
<comment type="caution">
    <text evidence="2">The sequence shown here is derived from an EMBL/GenBank/DDBJ whole genome shotgun (WGS) entry which is preliminary data.</text>
</comment>
<evidence type="ECO:0000313" key="2">
    <source>
        <dbReference type="EMBL" id="MBL5934377.1"/>
    </source>
</evidence>
<evidence type="ECO:0000313" key="3">
    <source>
        <dbReference type="Proteomes" id="UP000653275"/>
    </source>
</evidence>
<organism evidence="2 3">
    <name type="scientific">Lelliottia amnigena</name>
    <name type="common">Enterobacter amnigenus</name>
    <dbReference type="NCBI Taxonomy" id="61646"/>
    <lineage>
        <taxon>Bacteria</taxon>
        <taxon>Pseudomonadati</taxon>
        <taxon>Pseudomonadota</taxon>
        <taxon>Gammaproteobacteria</taxon>
        <taxon>Enterobacterales</taxon>
        <taxon>Enterobacteriaceae</taxon>
        <taxon>Lelliottia</taxon>
    </lineage>
</organism>
<dbReference type="InterPro" id="IPR041238">
    <property type="entry name" value="Rap1a"/>
</dbReference>
<dbReference type="Proteomes" id="UP000653275">
    <property type="component" value="Unassembled WGS sequence"/>
</dbReference>
<dbReference type="RefSeq" id="WP_165500916.1">
    <property type="nucleotide sequence ID" value="NZ_JAENMR010000003.1"/>
</dbReference>
<reference evidence="2" key="1">
    <citation type="submission" date="2020-12" db="EMBL/GenBank/DDBJ databases">
        <title>Draft genome sequence of Enterobacter spp., Lelliottia spp. and Serratia spp. isolated from drinking water reservoirs and lakes.</title>
        <authorList>
            <person name="Reitter C."/>
            <person name="Neuhaus K."/>
            <person name="Huegler M."/>
        </authorList>
    </citation>
    <scope>NUCLEOTIDE SEQUENCE</scope>
    <source>
        <strain evidence="2">TZW15</strain>
    </source>
</reference>
<dbReference type="Pfam" id="PF18602">
    <property type="entry name" value="Rap1a"/>
    <property type="match status" value="1"/>
</dbReference>
<dbReference type="EMBL" id="JAENMS010000003">
    <property type="protein sequence ID" value="MBL5934377.1"/>
    <property type="molecule type" value="Genomic_DNA"/>
</dbReference>
<dbReference type="Gene3D" id="1.10.890.40">
    <property type="match status" value="1"/>
</dbReference>
<sequence>MELAHIIKVGIVHMMIRKIIFITCVILLSSNTQAKNKDGDYDGNDLYEAYKAYDSNNPTYKQMNQATLFMAYVRGVSDVLSLQNLICYPDNVTVGQALDIVGNYLRDNPEKRNMSPSVLVGMPLMSKYPCSEKNSTYITPKLRGYYFTSIIEQII</sequence>
<evidence type="ECO:0000259" key="1">
    <source>
        <dbReference type="Pfam" id="PF18602"/>
    </source>
</evidence>
<accession>A0AAP2AD52</accession>
<proteinExistence type="predicted"/>
<dbReference type="AlphaFoldDB" id="A0AAP2AD52"/>
<name>A0AAP2AD52_LELAM</name>
<protein>
    <recommendedName>
        <fullName evidence="1">Rap1a immunity protein domain-containing protein</fullName>
    </recommendedName>
</protein>